<dbReference type="Gene3D" id="3.40.50.2000">
    <property type="entry name" value="Glycogen Phosphorylase B"/>
    <property type="match status" value="1"/>
</dbReference>
<keyword evidence="4" id="KW-1185">Reference proteome</keyword>
<dbReference type="SUPFAM" id="SSF53756">
    <property type="entry name" value="UDP-Glycosyltransferase/glycogen phosphorylase"/>
    <property type="match status" value="1"/>
</dbReference>
<evidence type="ECO:0000313" key="4">
    <source>
        <dbReference type="Proteomes" id="UP000620064"/>
    </source>
</evidence>
<reference evidence="4" key="1">
    <citation type="journal article" date="2019" name="Int. J. Syst. Evol. Microbiol.">
        <title>The Global Catalogue of Microorganisms (GCM) 10K type strain sequencing project: providing services to taxonomists for standard genome sequencing and annotation.</title>
        <authorList>
            <consortium name="The Broad Institute Genomics Platform"/>
            <consortium name="The Broad Institute Genome Sequencing Center for Infectious Disease"/>
            <person name="Wu L."/>
            <person name="Ma J."/>
        </authorList>
    </citation>
    <scope>NUCLEOTIDE SEQUENCE [LARGE SCALE GENOMIC DNA]</scope>
    <source>
        <strain evidence="4">CGMCC 1.7656</strain>
    </source>
</reference>
<organism evidence="3 4">
    <name type="scientific">Cloacibacterium rupense</name>
    <dbReference type="NCBI Taxonomy" id="517423"/>
    <lineage>
        <taxon>Bacteria</taxon>
        <taxon>Pseudomonadati</taxon>
        <taxon>Bacteroidota</taxon>
        <taxon>Flavobacteriia</taxon>
        <taxon>Flavobacteriales</taxon>
        <taxon>Weeksellaceae</taxon>
    </lineage>
</organism>
<proteinExistence type="predicted"/>
<evidence type="ECO:0000256" key="1">
    <source>
        <dbReference type="ARBA" id="ARBA00022679"/>
    </source>
</evidence>
<accession>A0ABQ2NI53</accession>
<comment type="caution">
    <text evidence="3">The sequence shown here is derived from an EMBL/GenBank/DDBJ whole genome shotgun (WGS) entry which is preliminary data.</text>
</comment>
<evidence type="ECO:0000259" key="2">
    <source>
        <dbReference type="Pfam" id="PF00534"/>
    </source>
</evidence>
<dbReference type="Proteomes" id="UP000620064">
    <property type="component" value="Unassembled WGS sequence"/>
</dbReference>
<name>A0ABQ2NI53_9FLAO</name>
<dbReference type="Pfam" id="PF00534">
    <property type="entry name" value="Glycos_transf_1"/>
    <property type="match status" value="1"/>
</dbReference>
<evidence type="ECO:0000313" key="3">
    <source>
        <dbReference type="EMBL" id="GGP02826.1"/>
    </source>
</evidence>
<gene>
    <name evidence="3" type="ORF">GCM10010992_08780</name>
</gene>
<dbReference type="PANTHER" id="PTHR46401:SF2">
    <property type="entry name" value="GLYCOSYLTRANSFERASE WBBK-RELATED"/>
    <property type="match status" value="1"/>
</dbReference>
<dbReference type="EMBL" id="BMLV01000002">
    <property type="protein sequence ID" value="GGP02826.1"/>
    <property type="molecule type" value="Genomic_DNA"/>
</dbReference>
<sequence>MKKLAIVVQRYGIEVNGGAEYHARVLAEKLAEKYSVEVLTTTAIDYKNWENHYPEGLEIINNILVKRFSTINKKTKATKIARTKLVLNLKLSRLLPSSKIFNFIVKNLNIANVCDKDIDNWIEGQGPYCPDLIQFIGKNKNNYDVFIFFTYLYYPTVKGMPLVAEKSIFIPTAHHEKILFTKAYEKIFSLPKFIMYNTKPEKSLIENHFKNICENSDFAGVGIEKYSGEIDQLPNGLIPKKYFLYIGRIDAAKGCEQLLKYFINFIKNHPNYNDYVLVLVGKNYMKKVNHPNIIYTGFVSESLKYSILKSAKALLMPSFYESLSLVTLEAMNEGIPVIVNKKCEVLYEHILASLTGAAYESEQSFSVILENYINKSFEDLTNEGNLAQKYVEKNYSWKFILEKFDKAINLILQKN</sequence>
<dbReference type="RefSeq" id="WP_188616879.1">
    <property type="nucleotide sequence ID" value="NZ_BMLV01000002.1"/>
</dbReference>
<keyword evidence="1" id="KW-0808">Transferase</keyword>
<protein>
    <submittedName>
        <fullName evidence="3">Hexosyltransferase</fullName>
    </submittedName>
</protein>
<feature type="domain" description="Glycosyl transferase family 1" evidence="2">
    <location>
        <begin position="240"/>
        <end position="363"/>
    </location>
</feature>
<dbReference type="InterPro" id="IPR001296">
    <property type="entry name" value="Glyco_trans_1"/>
</dbReference>
<dbReference type="CDD" id="cd03801">
    <property type="entry name" value="GT4_PimA-like"/>
    <property type="match status" value="1"/>
</dbReference>
<dbReference type="PANTHER" id="PTHR46401">
    <property type="entry name" value="GLYCOSYLTRANSFERASE WBBK-RELATED"/>
    <property type="match status" value="1"/>
</dbReference>